<evidence type="ECO:0008006" key="4">
    <source>
        <dbReference type="Google" id="ProtNLM"/>
    </source>
</evidence>
<sequence length="134" mass="14417">MAGYLDVAGKWGKFIAILGFIGTGFMVLAGLMSGTVLSSMGQDTGMPIPGFAFGLIYIVMAVVYFFPLYYLFNFSSNIRNAVRSGNNHQLTVAFKNLKSHYQFIGIIMVVLIGIYVLAIFGAIAFGAFGALGSF</sequence>
<evidence type="ECO:0000313" key="3">
    <source>
        <dbReference type="Proteomes" id="UP000798808"/>
    </source>
</evidence>
<feature type="transmembrane region" description="Helical" evidence="1">
    <location>
        <begin position="12"/>
        <end position="31"/>
    </location>
</feature>
<accession>A0ABW9RHP9</accession>
<reference evidence="2 3" key="1">
    <citation type="submission" date="2019-02" db="EMBL/GenBank/DDBJ databases">
        <authorList>
            <person name="Goldberg S.R."/>
            <person name="Haltli B.A."/>
            <person name="Correa H."/>
            <person name="Russell K.G."/>
        </authorList>
    </citation>
    <scope>NUCLEOTIDE SEQUENCE [LARGE SCALE GENOMIC DNA]</scope>
    <source>
        <strain evidence="2 3">JCM 16186</strain>
    </source>
</reference>
<evidence type="ECO:0000313" key="2">
    <source>
        <dbReference type="EMBL" id="MTI23587.1"/>
    </source>
</evidence>
<keyword evidence="1" id="KW-1133">Transmembrane helix</keyword>
<protein>
    <recommendedName>
        <fullName evidence="4">DUF5362 domain-containing protein</fullName>
    </recommendedName>
</protein>
<keyword evidence="1" id="KW-0472">Membrane</keyword>
<name>A0ABW9RHP9_9BACT</name>
<feature type="transmembrane region" description="Helical" evidence="1">
    <location>
        <begin position="51"/>
        <end position="72"/>
    </location>
</feature>
<proteinExistence type="predicted"/>
<keyword evidence="3" id="KW-1185">Reference proteome</keyword>
<organism evidence="2 3">
    <name type="scientific">Fulvivirga kasyanovii</name>
    <dbReference type="NCBI Taxonomy" id="396812"/>
    <lineage>
        <taxon>Bacteria</taxon>
        <taxon>Pseudomonadati</taxon>
        <taxon>Bacteroidota</taxon>
        <taxon>Cytophagia</taxon>
        <taxon>Cytophagales</taxon>
        <taxon>Fulvivirgaceae</taxon>
        <taxon>Fulvivirga</taxon>
    </lineage>
</organism>
<dbReference type="EMBL" id="SMLW01000242">
    <property type="protein sequence ID" value="MTI23587.1"/>
    <property type="molecule type" value="Genomic_DNA"/>
</dbReference>
<dbReference type="Proteomes" id="UP000798808">
    <property type="component" value="Unassembled WGS sequence"/>
</dbReference>
<keyword evidence="1" id="KW-0812">Transmembrane</keyword>
<comment type="caution">
    <text evidence="2">The sequence shown here is derived from an EMBL/GenBank/DDBJ whole genome shotgun (WGS) entry which is preliminary data.</text>
</comment>
<gene>
    <name evidence="2" type="ORF">E1163_01345</name>
</gene>
<evidence type="ECO:0000256" key="1">
    <source>
        <dbReference type="SAM" id="Phobius"/>
    </source>
</evidence>
<feature type="transmembrane region" description="Helical" evidence="1">
    <location>
        <begin position="103"/>
        <end position="131"/>
    </location>
</feature>